<keyword evidence="2 3" id="KW-0067">ATP-binding</keyword>
<sequence length="110" mass="12039">MQVVLVGATNRLDLLDDALLRPGRFDELLEVAPPDESGRLQVLTIHTRGTPLADDVDLESFAVRSAGCSGAQLHAICREAAMHALREDLAAEMVCTHHFEAALRNVVWHT</sequence>
<dbReference type="GO" id="GO:0005524">
    <property type="term" value="F:ATP binding"/>
    <property type="evidence" value="ECO:0007669"/>
    <property type="project" value="UniProtKB-KW"/>
</dbReference>
<dbReference type="AlphaFoldDB" id="A0A7S0LBW6"/>
<dbReference type="Pfam" id="PF17862">
    <property type="entry name" value="AAA_lid_3"/>
    <property type="match status" value="1"/>
</dbReference>
<dbReference type="PANTHER" id="PTHR23077:SF171">
    <property type="entry name" value="NUCLEAR VALOSIN-CONTAINING PROTEIN-LIKE"/>
    <property type="match status" value="1"/>
</dbReference>
<proteinExistence type="inferred from homology"/>
<dbReference type="FunFam" id="1.10.8.60:FF:000178">
    <property type="entry name" value="CDC48/VCP homolog, AAA superfamily"/>
    <property type="match status" value="1"/>
</dbReference>
<organism evidence="6">
    <name type="scientific">Coccolithus braarudii</name>
    <dbReference type="NCBI Taxonomy" id="221442"/>
    <lineage>
        <taxon>Eukaryota</taxon>
        <taxon>Haptista</taxon>
        <taxon>Haptophyta</taxon>
        <taxon>Prymnesiophyceae</taxon>
        <taxon>Coccolithales</taxon>
        <taxon>Coccolithaceae</taxon>
        <taxon>Coccolithus</taxon>
    </lineage>
</organism>
<feature type="domain" description="AAA ATPase AAA+ lid" evidence="5">
    <location>
        <begin position="55"/>
        <end position="100"/>
    </location>
</feature>
<dbReference type="InterPro" id="IPR027417">
    <property type="entry name" value="P-loop_NTPase"/>
</dbReference>
<name>A0A7S0LBW6_9EUKA</name>
<reference evidence="6" key="1">
    <citation type="submission" date="2021-01" db="EMBL/GenBank/DDBJ databases">
        <authorList>
            <person name="Corre E."/>
            <person name="Pelletier E."/>
            <person name="Niang G."/>
            <person name="Scheremetjew M."/>
            <person name="Finn R."/>
            <person name="Kale V."/>
            <person name="Holt S."/>
            <person name="Cochrane G."/>
            <person name="Meng A."/>
            <person name="Brown T."/>
            <person name="Cohen L."/>
        </authorList>
    </citation>
    <scope>NUCLEOTIDE SEQUENCE</scope>
    <source>
        <strain evidence="6">PLY182g</strain>
    </source>
</reference>
<dbReference type="GO" id="GO:0016887">
    <property type="term" value="F:ATP hydrolysis activity"/>
    <property type="evidence" value="ECO:0007669"/>
    <property type="project" value="InterPro"/>
</dbReference>
<gene>
    <name evidence="6" type="ORF">CPEL01642_LOCUS11703</name>
</gene>
<dbReference type="SUPFAM" id="SSF52540">
    <property type="entry name" value="P-loop containing nucleoside triphosphate hydrolases"/>
    <property type="match status" value="1"/>
</dbReference>
<evidence type="ECO:0000259" key="5">
    <source>
        <dbReference type="Pfam" id="PF17862"/>
    </source>
</evidence>
<evidence type="ECO:0000256" key="3">
    <source>
        <dbReference type="RuleBase" id="RU003651"/>
    </source>
</evidence>
<dbReference type="PANTHER" id="PTHR23077">
    <property type="entry name" value="AAA-FAMILY ATPASE"/>
    <property type="match status" value="1"/>
</dbReference>
<evidence type="ECO:0000313" key="6">
    <source>
        <dbReference type="EMBL" id="CAD8608325.1"/>
    </source>
</evidence>
<dbReference type="Gene3D" id="3.40.50.300">
    <property type="entry name" value="P-loop containing nucleotide triphosphate hydrolases"/>
    <property type="match status" value="1"/>
</dbReference>
<evidence type="ECO:0000259" key="4">
    <source>
        <dbReference type="Pfam" id="PF00004"/>
    </source>
</evidence>
<dbReference type="InterPro" id="IPR003959">
    <property type="entry name" value="ATPase_AAA_core"/>
</dbReference>
<evidence type="ECO:0008006" key="7">
    <source>
        <dbReference type="Google" id="ProtNLM"/>
    </source>
</evidence>
<dbReference type="Pfam" id="PF00004">
    <property type="entry name" value="AAA"/>
    <property type="match status" value="1"/>
</dbReference>
<dbReference type="InterPro" id="IPR050168">
    <property type="entry name" value="AAA_ATPase_domain"/>
</dbReference>
<keyword evidence="1 3" id="KW-0547">Nucleotide-binding</keyword>
<evidence type="ECO:0000256" key="1">
    <source>
        <dbReference type="ARBA" id="ARBA00022741"/>
    </source>
</evidence>
<dbReference type="EMBL" id="HBEY01024558">
    <property type="protein sequence ID" value="CAD8608325.1"/>
    <property type="molecule type" value="Transcribed_RNA"/>
</dbReference>
<dbReference type="Gene3D" id="1.10.8.60">
    <property type="match status" value="1"/>
</dbReference>
<comment type="similarity">
    <text evidence="3">Belongs to the AAA ATPase family.</text>
</comment>
<feature type="domain" description="ATPase AAA-type core" evidence="4">
    <location>
        <begin position="2"/>
        <end position="31"/>
    </location>
</feature>
<protein>
    <recommendedName>
        <fullName evidence="7">Vesicle-fusing ATPase</fullName>
    </recommendedName>
</protein>
<dbReference type="InterPro" id="IPR003960">
    <property type="entry name" value="ATPase_AAA_CS"/>
</dbReference>
<evidence type="ECO:0000256" key="2">
    <source>
        <dbReference type="ARBA" id="ARBA00022840"/>
    </source>
</evidence>
<dbReference type="PROSITE" id="PS00674">
    <property type="entry name" value="AAA"/>
    <property type="match status" value="1"/>
</dbReference>
<dbReference type="InterPro" id="IPR041569">
    <property type="entry name" value="AAA_lid_3"/>
</dbReference>
<accession>A0A7S0LBW6</accession>